<feature type="domain" description="GGDEF" evidence="4">
    <location>
        <begin position="222"/>
        <end position="353"/>
    </location>
</feature>
<feature type="transmembrane region" description="Helical" evidence="3">
    <location>
        <begin position="113"/>
        <end position="132"/>
    </location>
</feature>
<dbReference type="InterPro" id="IPR043128">
    <property type="entry name" value="Rev_trsase/Diguanyl_cyclase"/>
</dbReference>
<dbReference type="Proteomes" id="UP000650616">
    <property type="component" value="Unassembled WGS sequence"/>
</dbReference>
<evidence type="ECO:0000256" key="1">
    <source>
        <dbReference type="ARBA" id="ARBA00012528"/>
    </source>
</evidence>
<sequence>MSKEVGHASYKAVENIYKTLLYILIIINLTCVLLFYFINANIAIFYAMSVIVFVLMRLNFNIKHSMLISVLFHANTIIGATLGSVVLGWASGMWIMLACTILVNYFLDFDSKRITYAIVIMELLILIALYFFTKDINIGLSKEILLITNTANIILIFYTRIKLSTYADIITAADYQRLKNETDELEKLSKRDFLTGLLNRRSIKNILRYELSALKENENPNSNLVVMLGDIDNFKTINDTFGHERGDAVLKDVADMLVSIFRKDDYICRWGGEEFLIILPNTKTDFLYKITARLTRSINSIKLPDKSAVSMTFGMVVCTNKTIITMDELIGKADALLYQGKRNGKNRIEWKFD</sequence>
<keyword evidence="3" id="KW-0812">Transmembrane</keyword>
<dbReference type="AlphaFoldDB" id="A0AAW3ZY89"/>
<keyword evidence="3" id="KW-0472">Membrane</keyword>
<evidence type="ECO:0000256" key="3">
    <source>
        <dbReference type="SAM" id="Phobius"/>
    </source>
</evidence>
<dbReference type="InterPro" id="IPR000160">
    <property type="entry name" value="GGDEF_dom"/>
</dbReference>
<name>A0AAW3ZY89_9BACT</name>
<evidence type="ECO:0000313" key="5">
    <source>
        <dbReference type="EMBL" id="MBE3608230.1"/>
    </source>
</evidence>
<gene>
    <name evidence="5" type="ORF">CCAL9337_05780</name>
</gene>
<dbReference type="PANTHER" id="PTHR45138">
    <property type="entry name" value="REGULATORY COMPONENTS OF SENSORY TRANSDUCTION SYSTEM"/>
    <property type="match status" value="1"/>
</dbReference>
<dbReference type="Gene3D" id="3.30.70.270">
    <property type="match status" value="1"/>
</dbReference>
<dbReference type="PANTHER" id="PTHR45138:SF9">
    <property type="entry name" value="DIGUANYLATE CYCLASE DGCM-RELATED"/>
    <property type="match status" value="1"/>
</dbReference>
<dbReference type="RefSeq" id="WP_170016383.1">
    <property type="nucleotide sequence ID" value="NZ_CP012545.1"/>
</dbReference>
<evidence type="ECO:0000259" key="4">
    <source>
        <dbReference type="PROSITE" id="PS50887"/>
    </source>
</evidence>
<comment type="catalytic activity">
    <reaction evidence="2">
        <text>2 GTP = 3',3'-c-di-GMP + 2 diphosphate</text>
        <dbReference type="Rhea" id="RHEA:24898"/>
        <dbReference type="ChEBI" id="CHEBI:33019"/>
        <dbReference type="ChEBI" id="CHEBI:37565"/>
        <dbReference type="ChEBI" id="CHEBI:58805"/>
        <dbReference type="EC" id="2.7.7.65"/>
    </reaction>
</comment>
<reference evidence="5 6" key="1">
    <citation type="submission" date="2015-08" db="EMBL/GenBank/DDBJ databases">
        <title>Comparative genomics of the Campylobacter concisus group.</title>
        <authorList>
            <person name="Yee E."/>
            <person name="Chapman M.H."/>
            <person name="Huynh S."/>
            <person name="Bono J.L."/>
            <person name="On S.L."/>
            <person name="St Leger J."/>
            <person name="Foster G."/>
            <person name="Parker C.T."/>
            <person name="Miller W.G."/>
        </authorList>
    </citation>
    <scope>NUCLEOTIDE SEQUENCE [LARGE SCALE GENOMIC DNA]</scope>
    <source>
        <strain evidence="5 6">RM9337</strain>
    </source>
</reference>
<dbReference type="InterPro" id="IPR029787">
    <property type="entry name" value="Nucleotide_cyclase"/>
</dbReference>
<dbReference type="CDD" id="cd01949">
    <property type="entry name" value="GGDEF"/>
    <property type="match status" value="1"/>
</dbReference>
<dbReference type="EMBL" id="LIWG01000006">
    <property type="protein sequence ID" value="MBE3608230.1"/>
    <property type="molecule type" value="Genomic_DNA"/>
</dbReference>
<organism evidence="5 6">
    <name type="scientific">Campylobacter californiensis</name>
    <dbReference type="NCBI Taxonomy" id="1032243"/>
    <lineage>
        <taxon>Bacteria</taxon>
        <taxon>Pseudomonadati</taxon>
        <taxon>Campylobacterota</taxon>
        <taxon>Epsilonproteobacteria</taxon>
        <taxon>Campylobacterales</taxon>
        <taxon>Campylobacteraceae</taxon>
        <taxon>Campylobacter</taxon>
    </lineage>
</organism>
<dbReference type="SMART" id="SM00267">
    <property type="entry name" value="GGDEF"/>
    <property type="match status" value="1"/>
</dbReference>
<comment type="caution">
    <text evidence="5">The sequence shown here is derived from an EMBL/GenBank/DDBJ whole genome shotgun (WGS) entry which is preliminary data.</text>
</comment>
<evidence type="ECO:0000313" key="6">
    <source>
        <dbReference type="Proteomes" id="UP000650616"/>
    </source>
</evidence>
<feature type="transmembrane region" description="Helical" evidence="3">
    <location>
        <begin position="74"/>
        <end position="107"/>
    </location>
</feature>
<dbReference type="InterPro" id="IPR050469">
    <property type="entry name" value="Diguanylate_Cyclase"/>
</dbReference>
<dbReference type="Pfam" id="PF00990">
    <property type="entry name" value="GGDEF"/>
    <property type="match status" value="1"/>
</dbReference>
<protein>
    <recommendedName>
        <fullName evidence="1">diguanylate cyclase</fullName>
        <ecNumber evidence="1">2.7.7.65</ecNumber>
    </recommendedName>
</protein>
<feature type="transmembrane region" description="Helical" evidence="3">
    <location>
        <begin position="20"/>
        <end position="38"/>
    </location>
</feature>
<dbReference type="EC" id="2.7.7.65" evidence="1"/>
<dbReference type="GO" id="GO:0052621">
    <property type="term" value="F:diguanylate cyclase activity"/>
    <property type="evidence" value="ECO:0007669"/>
    <property type="project" value="UniProtKB-EC"/>
</dbReference>
<proteinExistence type="predicted"/>
<dbReference type="PROSITE" id="PS50887">
    <property type="entry name" value="GGDEF"/>
    <property type="match status" value="1"/>
</dbReference>
<accession>A0AAW3ZY89</accession>
<keyword evidence="6" id="KW-1185">Reference proteome</keyword>
<dbReference type="NCBIfam" id="TIGR00254">
    <property type="entry name" value="GGDEF"/>
    <property type="match status" value="1"/>
</dbReference>
<keyword evidence="3" id="KW-1133">Transmembrane helix</keyword>
<dbReference type="SUPFAM" id="SSF55073">
    <property type="entry name" value="Nucleotide cyclase"/>
    <property type="match status" value="1"/>
</dbReference>
<feature type="transmembrane region" description="Helical" evidence="3">
    <location>
        <begin position="144"/>
        <end position="161"/>
    </location>
</feature>
<evidence type="ECO:0000256" key="2">
    <source>
        <dbReference type="ARBA" id="ARBA00034247"/>
    </source>
</evidence>
<dbReference type="FunFam" id="3.30.70.270:FF:000001">
    <property type="entry name" value="Diguanylate cyclase domain protein"/>
    <property type="match status" value="1"/>
</dbReference>
<feature type="transmembrane region" description="Helical" evidence="3">
    <location>
        <begin position="44"/>
        <end position="62"/>
    </location>
</feature>